<keyword evidence="7" id="KW-1185">Reference proteome</keyword>
<dbReference type="STRING" id="105984.A0A427XD52"/>
<dbReference type="GO" id="GO:0005886">
    <property type="term" value="C:plasma membrane"/>
    <property type="evidence" value="ECO:0007669"/>
    <property type="project" value="TreeGrafter"/>
</dbReference>
<dbReference type="GeneID" id="39589934"/>
<evidence type="ECO:0000256" key="4">
    <source>
        <dbReference type="ARBA" id="ARBA00023136"/>
    </source>
</evidence>
<keyword evidence="4 5" id="KW-0472">Membrane</keyword>
<comment type="caution">
    <text evidence="6">The sequence shown here is derived from an EMBL/GenBank/DDBJ whole genome shotgun (WGS) entry which is preliminary data.</text>
</comment>
<feature type="transmembrane region" description="Helical" evidence="5">
    <location>
        <begin position="56"/>
        <end position="80"/>
    </location>
</feature>
<feature type="transmembrane region" description="Helical" evidence="5">
    <location>
        <begin position="527"/>
        <end position="549"/>
    </location>
</feature>
<dbReference type="GO" id="GO:0022857">
    <property type="term" value="F:transmembrane transporter activity"/>
    <property type="evidence" value="ECO:0007669"/>
    <property type="project" value="InterPro"/>
</dbReference>
<feature type="transmembrane region" description="Helical" evidence="5">
    <location>
        <begin position="494"/>
        <end position="515"/>
    </location>
</feature>
<feature type="transmembrane region" description="Helical" evidence="5">
    <location>
        <begin position="183"/>
        <end position="203"/>
    </location>
</feature>
<name>A0A427XD52_9TREE</name>
<feature type="transmembrane region" description="Helical" evidence="5">
    <location>
        <begin position="100"/>
        <end position="117"/>
    </location>
</feature>
<organism evidence="6 7">
    <name type="scientific">Apiotrichum porosum</name>
    <dbReference type="NCBI Taxonomy" id="105984"/>
    <lineage>
        <taxon>Eukaryota</taxon>
        <taxon>Fungi</taxon>
        <taxon>Dikarya</taxon>
        <taxon>Basidiomycota</taxon>
        <taxon>Agaricomycotina</taxon>
        <taxon>Tremellomycetes</taxon>
        <taxon>Trichosporonales</taxon>
        <taxon>Trichosporonaceae</taxon>
        <taxon>Apiotrichum</taxon>
    </lineage>
</organism>
<evidence type="ECO:0000313" key="7">
    <source>
        <dbReference type="Proteomes" id="UP000279236"/>
    </source>
</evidence>
<proteinExistence type="predicted"/>
<protein>
    <recommendedName>
        <fullName evidence="8">Major facilitator superfamily (MFS) profile domain-containing protein</fullName>
    </recommendedName>
</protein>
<evidence type="ECO:0000256" key="2">
    <source>
        <dbReference type="ARBA" id="ARBA00022692"/>
    </source>
</evidence>
<reference evidence="6 7" key="1">
    <citation type="submission" date="2018-11" db="EMBL/GenBank/DDBJ databases">
        <title>Genome sequence of Apiotrichum porosum DSM 27194.</title>
        <authorList>
            <person name="Aliyu H."/>
            <person name="Gorte O."/>
            <person name="Ochsenreither K."/>
        </authorList>
    </citation>
    <scope>NUCLEOTIDE SEQUENCE [LARGE SCALE GENOMIC DNA]</scope>
    <source>
        <strain evidence="6 7">DSM 27194</strain>
    </source>
</reference>
<dbReference type="Gene3D" id="1.20.1250.20">
    <property type="entry name" value="MFS general substrate transporter like domains"/>
    <property type="match status" value="1"/>
</dbReference>
<comment type="subcellular location">
    <subcellularLocation>
        <location evidence="1">Membrane</location>
        <topology evidence="1">Multi-pass membrane protein</topology>
    </subcellularLocation>
</comment>
<dbReference type="SUPFAM" id="SSF103473">
    <property type="entry name" value="MFS general substrate transporter"/>
    <property type="match status" value="1"/>
</dbReference>
<feature type="transmembrane region" description="Helical" evidence="5">
    <location>
        <begin position="215"/>
        <end position="232"/>
    </location>
</feature>
<feature type="transmembrane region" description="Helical" evidence="5">
    <location>
        <begin position="333"/>
        <end position="356"/>
    </location>
</feature>
<dbReference type="Proteomes" id="UP000279236">
    <property type="component" value="Unassembled WGS sequence"/>
</dbReference>
<gene>
    <name evidence="6" type="ORF">EHS24_005391</name>
</gene>
<dbReference type="OrthoDB" id="5215911at2759"/>
<sequence length="567" mass="62906">MFWHMSDDLKNDLNVPGTKVIIDDTTSATGSDNFKLTPVPSSDPNDPLNWTLRRKWLYVICMVMWVMASCAGMGSLYPIYDALSEETGLTLDQINTGAGYLYFFQQVWSLFSQPLAVTIGTRPIFIVTCAGLCIFPFCLSLVSTNSQWVGLIIVNSIFTSPVYVLPELALSDIFFYHERSFPFGVYISAIWGCAFVVPIYSGFLYTRFGLNGPTYFAGGCCAFAAVFLFLFLEETNFERKVPEHGNKVEAETIDKTTVESRYDLEKMTATTTDIVAVDGEDSTSSSPSSGYEASPHMYNHKTTPWPGPRPFQKSPVSPHWWGILWRTWFQNFAFYRLPILLWCSVIMAYTQIYSNITSALSSGILGDEPYNMSPNMVGLTFVSPLLANIPGALAAGWITDWWTIRKARQNGGVSEPEDKLSLSIIPTILSPIGCLMMGLGPYYGAHWIVFVLGEFVITIAGPLANLIAINYAFDAYHGIQPKDQSGPRFEVQKGAPYILSPTLLAMGISFGFSYAITPWAFDAGFKIWAITAAIVSICMTGSGLLMMIWGKRLRKSGAGFYEKIINI</sequence>
<accession>A0A427XD52</accession>
<keyword evidence="2 5" id="KW-0812">Transmembrane</keyword>
<feature type="transmembrane region" description="Helical" evidence="5">
    <location>
        <begin position="148"/>
        <end position="171"/>
    </location>
</feature>
<dbReference type="Pfam" id="PF07690">
    <property type="entry name" value="MFS_1"/>
    <property type="match status" value="1"/>
</dbReference>
<evidence type="ECO:0000256" key="3">
    <source>
        <dbReference type="ARBA" id="ARBA00022989"/>
    </source>
</evidence>
<dbReference type="RefSeq" id="XP_028471791.1">
    <property type="nucleotide sequence ID" value="XM_028620916.1"/>
</dbReference>
<feature type="transmembrane region" description="Helical" evidence="5">
    <location>
        <begin position="420"/>
        <end position="439"/>
    </location>
</feature>
<keyword evidence="3 5" id="KW-1133">Transmembrane helix</keyword>
<evidence type="ECO:0000256" key="5">
    <source>
        <dbReference type="SAM" id="Phobius"/>
    </source>
</evidence>
<dbReference type="EMBL" id="RSCE01000022">
    <property type="protein sequence ID" value="RSH76644.1"/>
    <property type="molecule type" value="Genomic_DNA"/>
</dbReference>
<dbReference type="PANTHER" id="PTHR23502">
    <property type="entry name" value="MAJOR FACILITATOR SUPERFAMILY"/>
    <property type="match status" value="1"/>
</dbReference>
<feature type="transmembrane region" description="Helical" evidence="5">
    <location>
        <begin position="376"/>
        <end position="399"/>
    </location>
</feature>
<dbReference type="PANTHER" id="PTHR23502:SF30">
    <property type="entry name" value="TRANSPORTER, PUTATIVE (AFU_ORTHOLOGUE AFUA_8G04702)-RELATED"/>
    <property type="match status" value="1"/>
</dbReference>
<evidence type="ECO:0000313" key="6">
    <source>
        <dbReference type="EMBL" id="RSH76644.1"/>
    </source>
</evidence>
<evidence type="ECO:0000256" key="1">
    <source>
        <dbReference type="ARBA" id="ARBA00004141"/>
    </source>
</evidence>
<evidence type="ECO:0008006" key="8">
    <source>
        <dbReference type="Google" id="ProtNLM"/>
    </source>
</evidence>
<feature type="transmembrane region" description="Helical" evidence="5">
    <location>
        <begin position="124"/>
        <end position="142"/>
    </location>
</feature>
<dbReference type="InterPro" id="IPR011701">
    <property type="entry name" value="MFS"/>
</dbReference>
<dbReference type="InterPro" id="IPR036259">
    <property type="entry name" value="MFS_trans_sf"/>
</dbReference>
<feature type="transmembrane region" description="Helical" evidence="5">
    <location>
        <begin position="445"/>
        <end position="473"/>
    </location>
</feature>
<dbReference type="AlphaFoldDB" id="A0A427XD52"/>